<dbReference type="SUPFAM" id="SSF53448">
    <property type="entry name" value="Nucleotide-diphospho-sugar transferases"/>
    <property type="match status" value="1"/>
</dbReference>
<keyword evidence="5 8" id="KW-1133">Transmembrane helix</keyword>
<keyword evidence="3" id="KW-0808">Transferase</keyword>
<feature type="transmembrane region" description="Helical" evidence="8">
    <location>
        <begin position="743"/>
        <end position="765"/>
    </location>
</feature>
<evidence type="ECO:0000256" key="8">
    <source>
        <dbReference type="SAM" id="Phobius"/>
    </source>
</evidence>
<dbReference type="Pfam" id="PF03142">
    <property type="entry name" value="Chitin_synth_2"/>
    <property type="match status" value="1"/>
</dbReference>
<feature type="region of interest" description="Disordered" evidence="7">
    <location>
        <begin position="400"/>
        <end position="436"/>
    </location>
</feature>
<sequence length="835" mass="95210">MNQWKALLDLMAKRPNCGCCFVKDASLRGWAHRLGTKSLINAIGHWFQKVANHVLGSVLCSPGCFSVYRATAVRDVLPIYSTKVDNSFDFLTKDMSGWRLEYCAAAEDSTFCPENFDEFFKQRRRWIPSTLANLVLLISEWKLTVGNNDYISFPFILYQALMVFSTIISPSTVILIVASGLSYANFFINSNVVLVILLSLLTVGFALICLYTSQEFQLKVAKLLTIMFALLMAYVTVGVAAQAADDLYEREHPPTSTPGPATHMYPTQNNTRFTKRSLLAVGNSNVTTAALVSTTAILDLAERLPADVSSLYLAGLIGIFFVAAFLHPTEAGCLVHGIWYLLCLPSGYLLLFVYSICNMTDRSWGTREEKTKKVDDVPWYQTLWTKMRFICTCCRPEPAPQPPGDSRVDGHATDSPPSSVASTEENFESDNGLQASEDESTILPAADDSSTTLLDEAPPKSAMKQPLARRTSVPRDGQKEDSGRYQSKWRYPGDKKVTFATKLPRLHPETAVEDWLQREFQQLYSNNFREFGYDNVGFIAGMTDKQLKVIGIEKRGHRKKLLIEIEKLPQVEIPQEVPENIEDWLTELGLDEYWDNFTQSGYTEPRMLEDLKIMNKETLKENFRIIKPGHLDKLYKAIQKVQYPTEAQRRIRRAREETNKLIVMDLKVDNQDNGLEYLFWDGLRQACLVPESAIFGAIEELKEKLEDLRDSTLMVFAIANAIWIILIMTLVQQKNLQFLGTNVLGLAFLCIYGLLIVIQFLTLLWHRGVTFFHVIARAPWRRGPLHMVWAFDDQNLPPPPNERDLEAIRNNRDRRPRRRRNQEYRRYSSQAEHIQ</sequence>
<feature type="region of interest" description="Disordered" evidence="7">
    <location>
        <begin position="449"/>
        <end position="488"/>
    </location>
</feature>
<gene>
    <name evidence="10" type="ORF">OS493_003489</name>
</gene>
<evidence type="ECO:0000256" key="3">
    <source>
        <dbReference type="ARBA" id="ARBA00022676"/>
    </source>
</evidence>
<keyword evidence="3" id="KW-0328">Glycosyltransferase</keyword>
<dbReference type="InterPro" id="IPR004835">
    <property type="entry name" value="Chitin_synth"/>
</dbReference>
<dbReference type="InterPro" id="IPR001660">
    <property type="entry name" value="SAM"/>
</dbReference>
<dbReference type="PROSITE" id="PS50105">
    <property type="entry name" value="SAM_DOMAIN"/>
    <property type="match status" value="2"/>
</dbReference>
<evidence type="ECO:0000256" key="1">
    <source>
        <dbReference type="ARBA" id="ARBA00004141"/>
    </source>
</evidence>
<feature type="transmembrane region" description="Helical" evidence="8">
    <location>
        <begin position="192"/>
        <end position="211"/>
    </location>
</feature>
<evidence type="ECO:0000256" key="2">
    <source>
        <dbReference type="ARBA" id="ARBA00012543"/>
    </source>
</evidence>
<feature type="transmembrane region" description="Helical" evidence="8">
    <location>
        <begin position="223"/>
        <end position="244"/>
    </location>
</feature>
<dbReference type="AlphaFoldDB" id="A0A9X0DCL2"/>
<dbReference type="GO" id="GO:0071944">
    <property type="term" value="C:cell periphery"/>
    <property type="evidence" value="ECO:0007669"/>
    <property type="project" value="TreeGrafter"/>
</dbReference>
<comment type="caution">
    <text evidence="10">The sequence shown here is derived from an EMBL/GenBank/DDBJ whole genome shotgun (WGS) entry which is preliminary data.</text>
</comment>
<evidence type="ECO:0000313" key="11">
    <source>
        <dbReference type="Proteomes" id="UP001163046"/>
    </source>
</evidence>
<keyword evidence="4 8" id="KW-0812">Transmembrane</keyword>
<feature type="transmembrane region" description="Helical" evidence="8">
    <location>
        <begin position="338"/>
        <end position="357"/>
    </location>
</feature>
<dbReference type="SUPFAM" id="SSF47769">
    <property type="entry name" value="SAM/Pointed domain"/>
    <property type="match status" value="2"/>
</dbReference>
<evidence type="ECO:0000256" key="4">
    <source>
        <dbReference type="ARBA" id="ARBA00022692"/>
    </source>
</evidence>
<feature type="transmembrane region" description="Helical" evidence="8">
    <location>
        <begin position="160"/>
        <end position="186"/>
    </location>
</feature>
<protein>
    <recommendedName>
        <fullName evidence="2">chitin synthase</fullName>
        <ecNumber evidence="2">2.4.1.16</ecNumber>
    </recommendedName>
</protein>
<dbReference type="PANTHER" id="PTHR22914:SF41">
    <property type="entry name" value="CHITIN SYNTHASE 7"/>
    <property type="match status" value="1"/>
</dbReference>
<feature type="region of interest" description="Disordered" evidence="7">
    <location>
        <begin position="800"/>
        <end position="835"/>
    </location>
</feature>
<dbReference type="GO" id="GO:0006031">
    <property type="term" value="P:chitin biosynthetic process"/>
    <property type="evidence" value="ECO:0007669"/>
    <property type="project" value="TreeGrafter"/>
</dbReference>
<evidence type="ECO:0000256" key="7">
    <source>
        <dbReference type="SAM" id="MobiDB-lite"/>
    </source>
</evidence>
<feature type="domain" description="SAM" evidence="9">
    <location>
        <begin position="512"/>
        <end position="571"/>
    </location>
</feature>
<name>A0A9X0DCL2_9CNID</name>
<dbReference type="EC" id="2.4.1.16" evidence="2"/>
<evidence type="ECO:0000256" key="5">
    <source>
        <dbReference type="ARBA" id="ARBA00022989"/>
    </source>
</evidence>
<dbReference type="InterPro" id="IPR029044">
    <property type="entry name" value="Nucleotide-diphossugar_trans"/>
</dbReference>
<proteinExistence type="predicted"/>
<dbReference type="Proteomes" id="UP001163046">
    <property type="component" value="Unassembled WGS sequence"/>
</dbReference>
<feature type="transmembrane region" description="Helical" evidence="8">
    <location>
        <begin position="712"/>
        <end position="731"/>
    </location>
</feature>
<dbReference type="Pfam" id="PF07647">
    <property type="entry name" value="SAM_2"/>
    <property type="match status" value="2"/>
</dbReference>
<dbReference type="EMBL" id="MU825397">
    <property type="protein sequence ID" value="KAJ7393823.1"/>
    <property type="molecule type" value="Genomic_DNA"/>
</dbReference>
<dbReference type="GO" id="GO:0004100">
    <property type="term" value="F:chitin synthase activity"/>
    <property type="evidence" value="ECO:0007669"/>
    <property type="project" value="UniProtKB-EC"/>
</dbReference>
<feature type="transmembrane region" description="Helical" evidence="8">
    <location>
        <begin position="278"/>
        <end position="298"/>
    </location>
</feature>
<organism evidence="10 11">
    <name type="scientific">Desmophyllum pertusum</name>
    <dbReference type="NCBI Taxonomy" id="174260"/>
    <lineage>
        <taxon>Eukaryota</taxon>
        <taxon>Metazoa</taxon>
        <taxon>Cnidaria</taxon>
        <taxon>Anthozoa</taxon>
        <taxon>Hexacorallia</taxon>
        <taxon>Scleractinia</taxon>
        <taxon>Caryophylliina</taxon>
        <taxon>Caryophylliidae</taxon>
        <taxon>Desmophyllum</taxon>
    </lineage>
</organism>
<dbReference type="InterPro" id="IPR013761">
    <property type="entry name" value="SAM/pointed_sf"/>
</dbReference>
<accession>A0A9X0DCL2</accession>
<dbReference type="SMART" id="SM00454">
    <property type="entry name" value="SAM"/>
    <property type="match status" value="2"/>
</dbReference>
<evidence type="ECO:0000259" key="9">
    <source>
        <dbReference type="PROSITE" id="PS50105"/>
    </source>
</evidence>
<comment type="subcellular location">
    <subcellularLocation>
        <location evidence="1">Membrane</location>
        <topology evidence="1">Multi-pass membrane protein</topology>
    </subcellularLocation>
</comment>
<feature type="domain" description="SAM" evidence="9">
    <location>
        <begin position="576"/>
        <end position="644"/>
    </location>
</feature>
<keyword evidence="11" id="KW-1185">Reference proteome</keyword>
<keyword evidence="6 8" id="KW-0472">Membrane</keyword>
<evidence type="ECO:0000313" key="10">
    <source>
        <dbReference type="EMBL" id="KAJ7393823.1"/>
    </source>
</evidence>
<evidence type="ECO:0000256" key="6">
    <source>
        <dbReference type="ARBA" id="ARBA00023136"/>
    </source>
</evidence>
<feature type="compositionally biased region" description="Basic and acidic residues" evidence="7">
    <location>
        <begin position="801"/>
        <end position="813"/>
    </location>
</feature>
<dbReference type="GO" id="GO:0016020">
    <property type="term" value="C:membrane"/>
    <property type="evidence" value="ECO:0007669"/>
    <property type="project" value="UniProtKB-SubCell"/>
</dbReference>
<dbReference type="Gene3D" id="1.10.150.50">
    <property type="entry name" value="Transcription Factor, Ets-1"/>
    <property type="match status" value="2"/>
</dbReference>
<feature type="compositionally biased region" description="Polar residues" evidence="7">
    <location>
        <begin position="415"/>
        <end position="434"/>
    </location>
</feature>
<dbReference type="OrthoDB" id="370884at2759"/>
<reference evidence="10" key="1">
    <citation type="submission" date="2023-01" db="EMBL/GenBank/DDBJ databases">
        <title>Genome assembly of the deep-sea coral Lophelia pertusa.</title>
        <authorList>
            <person name="Herrera S."/>
            <person name="Cordes E."/>
        </authorList>
    </citation>
    <scope>NUCLEOTIDE SEQUENCE</scope>
    <source>
        <strain evidence="10">USNM1676648</strain>
        <tissue evidence="10">Polyp</tissue>
    </source>
</reference>
<dbReference type="PANTHER" id="PTHR22914">
    <property type="entry name" value="CHITIN SYNTHASE"/>
    <property type="match status" value="1"/>
</dbReference>
<feature type="transmembrane region" description="Helical" evidence="8">
    <location>
        <begin position="310"/>
        <end position="326"/>
    </location>
</feature>